<evidence type="ECO:0008006" key="2">
    <source>
        <dbReference type="Google" id="ProtNLM"/>
    </source>
</evidence>
<protein>
    <recommendedName>
        <fullName evidence="2">Transposase</fullName>
    </recommendedName>
</protein>
<dbReference type="Proteomes" id="UP000028493">
    <property type="component" value="Unassembled WGS sequence"/>
</dbReference>
<name>A0A077PX71_XENBV</name>
<dbReference type="EMBL" id="CBSZ010000356">
    <property type="protein sequence ID" value="CDH25768.1"/>
    <property type="molecule type" value="Genomic_DNA"/>
</dbReference>
<accession>A0A077PX71</accession>
<evidence type="ECO:0000313" key="1">
    <source>
        <dbReference type="EMBL" id="CDH25768.1"/>
    </source>
</evidence>
<dbReference type="AlphaFoldDB" id="A0A077PX71"/>
<sequence>MIAQALRIHESTVNRHLKDYFSQKKLAPETAALKAICPPNKPQN</sequence>
<dbReference type="HOGENOM" id="CLU_3224032_0_0_6"/>
<organism evidence="1">
    <name type="scientific">Xenorhabdus bovienii str. kraussei Becker Underwood</name>
    <dbReference type="NCBI Taxonomy" id="1398204"/>
    <lineage>
        <taxon>Bacteria</taxon>
        <taxon>Pseudomonadati</taxon>
        <taxon>Pseudomonadota</taxon>
        <taxon>Gammaproteobacteria</taxon>
        <taxon>Enterobacterales</taxon>
        <taxon>Morganellaceae</taxon>
        <taxon>Xenorhabdus</taxon>
    </lineage>
</organism>
<proteinExistence type="predicted"/>
<gene>
    <name evidence="1" type="ORF">XBKB1_4190038</name>
</gene>
<comment type="caution">
    <text evidence="1">The sequence shown here is derived from an EMBL/GenBank/DDBJ whole genome shotgun (WGS) entry which is preliminary data.</text>
</comment>
<reference evidence="1" key="1">
    <citation type="submission" date="2013-07" db="EMBL/GenBank/DDBJ databases">
        <title>Sub-species coevolution in mutualistic symbiosis.</title>
        <authorList>
            <person name="Murfin K."/>
            <person name="Klassen J."/>
            <person name="Lee M."/>
            <person name="Forst S."/>
            <person name="Stock P."/>
            <person name="Goodrich-Blair H."/>
        </authorList>
    </citation>
    <scope>NUCLEOTIDE SEQUENCE [LARGE SCALE GENOMIC DNA]</scope>
    <source>
        <strain evidence="1">Kraussei Becker Underwood</strain>
    </source>
</reference>